<keyword evidence="3 7" id="KW-0813">Transport</keyword>
<protein>
    <recommendedName>
        <fullName evidence="7">Solute carrier family 40 member</fullName>
    </recommendedName>
</protein>
<keyword evidence="10" id="KW-1185">Reference proteome</keyword>
<dbReference type="OrthoDB" id="648861at2759"/>
<comment type="caution">
    <text evidence="9">The sequence shown here is derived from an EMBL/GenBank/DDBJ whole genome shotgun (WGS) entry which is preliminary data.</text>
</comment>
<evidence type="ECO:0000256" key="6">
    <source>
        <dbReference type="ARBA" id="ARBA00023136"/>
    </source>
</evidence>
<evidence type="ECO:0000256" key="5">
    <source>
        <dbReference type="ARBA" id="ARBA00022989"/>
    </source>
</evidence>
<comment type="subcellular location">
    <subcellularLocation>
        <location evidence="1 7">Membrane</location>
        <topology evidence="1 7">Multi-pass membrane protein</topology>
    </subcellularLocation>
</comment>
<dbReference type="CDD" id="cd17480">
    <property type="entry name" value="MFS_SLC40A1_like"/>
    <property type="match status" value="1"/>
</dbReference>
<feature type="transmembrane region" description="Helical" evidence="7">
    <location>
        <begin position="351"/>
        <end position="372"/>
    </location>
</feature>
<feature type="transmembrane region" description="Helical" evidence="7">
    <location>
        <begin position="114"/>
        <end position="136"/>
    </location>
</feature>
<dbReference type="EMBL" id="UYJE01001965">
    <property type="protein sequence ID" value="VDI06736.1"/>
    <property type="molecule type" value="Genomic_DNA"/>
</dbReference>
<feature type="transmembrane region" description="Helical" evidence="7">
    <location>
        <begin position="521"/>
        <end position="542"/>
    </location>
</feature>
<feature type="transmembrane region" description="Helical" evidence="7">
    <location>
        <begin position="384"/>
        <end position="403"/>
    </location>
</feature>
<evidence type="ECO:0000256" key="7">
    <source>
        <dbReference type="RuleBase" id="RU365065"/>
    </source>
</evidence>
<keyword evidence="6 7" id="KW-0472">Membrane</keyword>
<evidence type="ECO:0000256" key="8">
    <source>
        <dbReference type="SAM" id="MobiDB-lite"/>
    </source>
</evidence>
<dbReference type="Gene3D" id="1.20.1250.20">
    <property type="entry name" value="MFS general substrate transporter like domains"/>
    <property type="match status" value="1"/>
</dbReference>
<dbReference type="InterPro" id="IPR036259">
    <property type="entry name" value="MFS_trans_sf"/>
</dbReference>
<accession>A0A8B6CK16</accession>
<gene>
    <name evidence="9" type="ORF">MGAL_10B059724</name>
</gene>
<evidence type="ECO:0000256" key="3">
    <source>
        <dbReference type="ARBA" id="ARBA00022448"/>
    </source>
</evidence>
<feature type="compositionally biased region" description="Polar residues" evidence="8">
    <location>
        <begin position="263"/>
        <end position="281"/>
    </location>
</feature>
<evidence type="ECO:0000256" key="2">
    <source>
        <dbReference type="ARBA" id="ARBA00006279"/>
    </source>
</evidence>
<dbReference type="PANTHER" id="PTHR11660:SF57">
    <property type="entry name" value="SOLUTE CARRIER FAMILY 40 MEMBER"/>
    <property type="match status" value="1"/>
</dbReference>
<dbReference type="GO" id="GO:0016020">
    <property type="term" value="C:membrane"/>
    <property type="evidence" value="ECO:0007669"/>
    <property type="project" value="UniProtKB-SubCell"/>
</dbReference>
<dbReference type="AlphaFoldDB" id="A0A8B6CK16"/>
<proteinExistence type="inferred from homology"/>
<feature type="compositionally biased region" description="Basic and acidic residues" evidence="8">
    <location>
        <begin position="246"/>
        <end position="261"/>
    </location>
</feature>
<reference evidence="9" key="1">
    <citation type="submission" date="2018-11" db="EMBL/GenBank/DDBJ databases">
        <authorList>
            <person name="Alioto T."/>
            <person name="Alioto T."/>
        </authorList>
    </citation>
    <scope>NUCLEOTIDE SEQUENCE</scope>
</reference>
<feature type="transmembrane region" description="Helical" evidence="7">
    <location>
        <begin position="81"/>
        <end position="102"/>
    </location>
</feature>
<name>A0A8B6CK16_MYTGA</name>
<evidence type="ECO:0000313" key="10">
    <source>
        <dbReference type="Proteomes" id="UP000596742"/>
    </source>
</evidence>
<evidence type="ECO:0000256" key="1">
    <source>
        <dbReference type="ARBA" id="ARBA00004141"/>
    </source>
</evidence>
<keyword evidence="7" id="KW-0406">Ion transport</keyword>
<feature type="region of interest" description="Disordered" evidence="8">
    <location>
        <begin position="243"/>
        <end position="284"/>
    </location>
</feature>
<feature type="transmembrane region" description="Helical" evidence="7">
    <location>
        <begin position="12"/>
        <end position="37"/>
    </location>
</feature>
<organism evidence="9 10">
    <name type="scientific">Mytilus galloprovincialis</name>
    <name type="common">Mediterranean mussel</name>
    <dbReference type="NCBI Taxonomy" id="29158"/>
    <lineage>
        <taxon>Eukaryota</taxon>
        <taxon>Metazoa</taxon>
        <taxon>Spiralia</taxon>
        <taxon>Lophotrochozoa</taxon>
        <taxon>Mollusca</taxon>
        <taxon>Bivalvia</taxon>
        <taxon>Autobranchia</taxon>
        <taxon>Pteriomorphia</taxon>
        <taxon>Mytilida</taxon>
        <taxon>Mytiloidea</taxon>
        <taxon>Mytilidae</taxon>
        <taxon>Mytilinae</taxon>
        <taxon>Mytilus</taxon>
    </lineage>
</organism>
<dbReference type="InterPro" id="IPR009716">
    <property type="entry name" value="Ferroportin-1"/>
</dbReference>
<keyword evidence="5 7" id="KW-1133">Transmembrane helix</keyword>
<comment type="similarity">
    <text evidence="2 7">Belongs to the ferroportin (FP) (TC 2.A.100) family. SLC40A subfamily.</text>
</comment>
<dbReference type="PANTHER" id="PTHR11660">
    <property type="entry name" value="SOLUTE CARRIER FAMILY 40 MEMBER"/>
    <property type="match status" value="1"/>
</dbReference>
<feature type="transmembrane region" description="Helical" evidence="7">
    <location>
        <begin position="190"/>
        <end position="210"/>
    </location>
</feature>
<sequence length="556" mass="61716">MVVNSLSRRNKICVYLSHFFTTVGARMWWFGIGLFIIEVTPDSLQLTAIYGFSNGGALLLLSTLVGDIIDRTARLKAARIALFLNNFGIALCCVIVIFVFTFRTEIETKLPEQGLLKLCFTLIIILMIFSNVCNLGRTLVMERDWIVEICNRKTDNIATMSATFRFIDLCTNAFAPLLTGQLMTYVSSMYGAVFIGSWNICAFFIEYWLIGMVYRMNPSLHSKDSTIYELEVIQNEELMKSSTGHLGKETSSQEKQLKENESSVESVPTADQNQNKSSLKSVKSPESKKQHSSFVAKLFFSFIALYRGWRHYIQYKVAVAGVALAFLYFTVLGFDNITIGYAYSQGMTESILGIINAISACFGIIASVAYPFLRKRVGLVNTGLIGLTCQISCLALCVVSLWLPGGTFGPASDVQMSHVNVSCTTQLYINTTLPANETFCFDSIADKGFAGMSTSLIVLFSGILGARFGVWTADLVITQLFLESVDESERGLVNGFQSSLNKLMDMLKFVMVMFISDPAMFGYPAIVSYCFICSAWLLYAVYKKRTTGSILCKGCL</sequence>
<dbReference type="Proteomes" id="UP000596742">
    <property type="component" value="Unassembled WGS sequence"/>
</dbReference>
<feature type="transmembrane region" description="Helical" evidence="7">
    <location>
        <begin position="157"/>
        <end position="178"/>
    </location>
</feature>
<keyword evidence="4 7" id="KW-0812">Transmembrane</keyword>
<feature type="transmembrane region" description="Helical" evidence="7">
    <location>
        <begin position="317"/>
        <end position="339"/>
    </location>
</feature>
<dbReference type="GO" id="GO:0005381">
    <property type="term" value="F:iron ion transmembrane transporter activity"/>
    <property type="evidence" value="ECO:0007669"/>
    <property type="project" value="UniProtKB-UniRule"/>
</dbReference>
<evidence type="ECO:0000256" key="4">
    <source>
        <dbReference type="ARBA" id="ARBA00022692"/>
    </source>
</evidence>
<comment type="function">
    <text evidence="7">May be involved in iron transport and iron homeostasis.</text>
</comment>
<dbReference type="Pfam" id="PF06963">
    <property type="entry name" value="FPN1"/>
    <property type="match status" value="1"/>
</dbReference>
<dbReference type="SUPFAM" id="SSF103473">
    <property type="entry name" value="MFS general substrate transporter"/>
    <property type="match status" value="2"/>
</dbReference>
<feature type="transmembrane region" description="Helical" evidence="7">
    <location>
        <begin position="49"/>
        <end position="69"/>
    </location>
</feature>
<evidence type="ECO:0000313" key="9">
    <source>
        <dbReference type="EMBL" id="VDI06736.1"/>
    </source>
</evidence>